<sequence>MSRPLCARLSVQVDLPLLLAALDDIADSDWQPHFNQHYYAGDWSGVPLIAAIDAPIPLGHGAAAARPTAPWLRDLRWQQGLQALAVDIRSARLLRLGAGAQIHEHRDYDLDGEDADLRLHVPLLSPPQVDFMLDGQRIPMAAGECWFLDLARRHSVHNRDSTARIHLVVDCRPGPWICGLIERGLPLTPALGCGQAGEAFAQFQQWLLHQPEASAELQALHDVEAFIQRTLTMAAAQGLDFDREQLRAAMRAGRARWSDQWRV</sequence>
<dbReference type="InterPro" id="IPR007803">
    <property type="entry name" value="Asp/Arg/Pro-Hydrxlase"/>
</dbReference>
<accession>A0A9Q2XKN1</accession>
<comment type="caution">
    <text evidence="2">The sequence shown here is derived from an EMBL/GenBank/DDBJ whole genome shotgun (WGS) entry which is preliminary data.</text>
</comment>
<dbReference type="Proteomes" id="UP001106592">
    <property type="component" value="Unassembled WGS sequence"/>
</dbReference>
<evidence type="ECO:0000313" key="3">
    <source>
        <dbReference type="Proteomes" id="UP001106592"/>
    </source>
</evidence>
<dbReference type="EMBL" id="JAHTBI010000053">
    <property type="protein sequence ID" value="MBV6288448.1"/>
    <property type="molecule type" value="Genomic_DNA"/>
</dbReference>
<dbReference type="RefSeq" id="WP_217976452.1">
    <property type="nucleotide sequence ID" value="NZ_JAHTBI010000053.1"/>
</dbReference>
<dbReference type="AlphaFoldDB" id="A0A9Q2XKN1"/>
<feature type="domain" description="Aspartyl/asparaginy/proline hydroxylase" evidence="1">
    <location>
        <begin position="78"/>
        <end position="172"/>
    </location>
</feature>
<proteinExistence type="predicted"/>
<reference evidence="2" key="1">
    <citation type="journal article" date="2022" name="Int. J. Syst. Evol. Microbiol.">
        <title>Pseudomonas aegrilactucae sp. nov. and Pseudomonas morbosilactucae sp. nov., pathogens causing bacterial rot of lettuce in Japan.</title>
        <authorList>
            <person name="Sawada H."/>
            <person name="Fujikawa T."/>
            <person name="Satou M."/>
        </authorList>
    </citation>
    <scope>NUCLEOTIDE SEQUENCE</scope>
    <source>
        <strain evidence="2">MAFF 301350</strain>
    </source>
</reference>
<dbReference type="Pfam" id="PF05118">
    <property type="entry name" value="Asp_Arg_Hydrox"/>
    <property type="match status" value="1"/>
</dbReference>
<organism evidence="2 3">
    <name type="scientific">Pseudomonas aegrilactucae</name>
    <dbReference type="NCBI Taxonomy" id="2854028"/>
    <lineage>
        <taxon>Bacteria</taxon>
        <taxon>Pseudomonadati</taxon>
        <taxon>Pseudomonadota</taxon>
        <taxon>Gammaproteobacteria</taxon>
        <taxon>Pseudomonadales</taxon>
        <taxon>Pseudomonadaceae</taxon>
        <taxon>Pseudomonas</taxon>
    </lineage>
</organism>
<reference evidence="2" key="2">
    <citation type="journal article" date="2023" name="Plant Pathol.">
        <title>Dismantling and reorganizing Pseudomonas marginalis sensu#lato.</title>
        <authorList>
            <person name="Sawada H."/>
            <person name="Fujikawa T."/>
            <person name="Satou M."/>
        </authorList>
    </citation>
    <scope>NUCLEOTIDE SEQUENCE</scope>
    <source>
        <strain evidence="2">MAFF 301350</strain>
    </source>
</reference>
<protein>
    <submittedName>
        <fullName evidence="2">Aspartyl/asparaginyl beta-hydroxylase domain-containing protein</fullName>
    </submittedName>
</protein>
<gene>
    <name evidence="2" type="ORF">KUO17_15655</name>
</gene>
<name>A0A9Q2XKN1_9PSED</name>
<evidence type="ECO:0000259" key="1">
    <source>
        <dbReference type="Pfam" id="PF05118"/>
    </source>
</evidence>
<keyword evidence="3" id="KW-1185">Reference proteome</keyword>
<evidence type="ECO:0000313" key="2">
    <source>
        <dbReference type="EMBL" id="MBV6288448.1"/>
    </source>
</evidence>